<feature type="transmembrane region" description="Helical" evidence="1">
    <location>
        <begin position="16"/>
        <end position="33"/>
    </location>
</feature>
<dbReference type="InterPro" id="IPR025576">
    <property type="entry name" value="YwiC"/>
</dbReference>
<keyword evidence="1" id="KW-0472">Membrane</keyword>
<evidence type="ECO:0008006" key="3">
    <source>
        <dbReference type="Google" id="ProtNLM"/>
    </source>
</evidence>
<name>A0A6N2RQK5_9ACTO</name>
<feature type="transmembrane region" description="Helical" evidence="1">
    <location>
        <begin position="68"/>
        <end position="88"/>
    </location>
</feature>
<sequence length="258" mass="28065">MRSLIRRGWLSNEHGAWVMTALPIAVGICTLKPQPIQFLLLAAWTAAYCSYHALTLFMAAAPKRRKTYLPAMATWAAIAAVCGVPVIILHPRPVARILIPVTIFCAIATFEAWRKRRRSLPSHLASVLASSCTYPLSVWVVAEDYSPLKLWCAAAAIAAYMLGATLYVRSLIRGAGDTRMFAVCIAWHLATLVAGLIGVVIHVIPLWSLIAFTVLSMRAIIVPALQNSSRIKLRPAVIGIGEYLACVLMFSAVMAIVA</sequence>
<dbReference type="AlphaFoldDB" id="A0A6N2RQK5"/>
<reference evidence="2" key="1">
    <citation type="submission" date="2019-11" db="EMBL/GenBank/DDBJ databases">
        <authorList>
            <person name="Feng L."/>
        </authorList>
    </citation>
    <scope>NUCLEOTIDE SEQUENCE</scope>
    <source>
        <strain evidence="2">AodontolyticusLFYP35</strain>
    </source>
</reference>
<feature type="transmembrane region" description="Helical" evidence="1">
    <location>
        <begin position="39"/>
        <end position="61"/>
    </location>
</feature>
<dbReference type="Pfam" id="PF14256">
    <property type="entry name" value="YwiC"/>
    <property type="match status" value="1"/>
</dbReference>
<feature type="transmembrane region" description="Helical" evidence="1">
    <location>
        <begin position="124"/>
        <end position="142"/>
    </location>
</feature>
<feature type="transmembrane region" description="Helical" evidence="1">
    <location>
        <begin position="148"/>
        <end position="168"/>
    </location>
</feature>
<feature type="transmembrane region" description="Helical" evidence="1">
    <location>
        <begin position="237"/>
        <end position="257"/>
    </location>
</feature>
<feature type="transmembrane region" description="Helical" evidence="1">
    <location>
        <begin position="180"/>
        <end position="201"/>
    </location>
</feature>
<evidence type="ECO:0000256" key="1">
    <source>
        <dbReference type="SAM" id="Phobius"/>
    </source>
</evidence>
<accession>A0A6N2RQK5</accession>
<protein>
    <recommendedName>
        <fullName evidence="3">YwiC-like protein</fullName>
    </recommendedName>
</protein>
<evidence type="ECO:0000313" key="2">
    <source>
        <dbReference type="EMBL" id="VYS82954.1"/>
    </source>
</evidence>
<feature type="transmembrane region" description="Helical" evidence="1">
    <location>
        <begin position="94"/>
        <end position="112"/>
    </location>
</feature>
<organism evidence="2">
    <name type="scientific">Schaalia odontolytica</name>
    <dbReference type="NCBI Taxonomy" id="1660"/>
    <lineage>
        <taxon>Bacteria</taxon>
        <taxon>Bacillati</taxon>
        <taxon>Actinomycetota</taxon>
        <taxon>Actinomycetes</taxon>
        <taxon>Actinomycetales</taxon>
        <taxon>Actinomycetaceae</taxon>
        <taxon>Schaalia</taxon>
    </lineage>
</organism>
<proteinExistence type="predicted"/>
<gene>
    <name evidence="2" type="ORF">AOLFYP35_00467</name>
</gene>
<dbReference type="EMBL" id="CACRSM010000002">
    <property type="protein sequence ID" value="VYS82954.1"/>
    <property type="molecule type" value="Genomic_DNA"/>
</dbReference>
<keyword evidence="1" id="KW-1133">Transmembrane helix</keyword>
<keyword evidence="1" id="KW-0812">Transmembrane</keyword>